<evidence type="ECO:0000313" key="2">
    <source>
        <dbReference type="Proteomes" id="UP000518266"/>
    </source>
</evidence>
<protein>
    <submittedName>
        <fullName evidence="1">Uncharacterized protein</fullName>
    </submittedName>
</protein>
<dbReference type="OrthoDB" id="9903688at2759"/>
<reference evidence="1 2" key="1">
    <citation type="submission" date="2020-03" db="EMBL/GenBank/DDBJ databases">
        <title>Dissostichus mawsoni Genome sequencing and assembly.</title>
        <authorList>
            <person name="Park H."/>
        </authorList>
    </citation>
    <scope>NUCLEOTIDE SEQUENCE [LARGE SCALE GENOMIC DNA]</scope>
    <source>
        <strain evidence="1">DM0001</strain>
        <tissue evidence="1">Muscle</tissue>
    </source>
</reference>
<dbReference type="InterPro" id="IPR013320">
    <property type="entry name" value="ConA-like_dom_sf"/>
</dbReference>
<evidence type="ECO:0000313" key="1">
    <source>
        <dbReference type="EMBL" id="KAF3837486.1"/>
    </source>
</evidence>
<name>A0A7J5XK74_DISMA</name>
<accession>A0A7J5XK74</accession>
<dbReference type="Gene3D" id="2.60.120.920">
    <property type="match status" value="1"/>
</dbReference>
<keyword evidence="2" id="KW-1185">Reference proteome</keyword>
<gene>
    <name evidence="1" type="ORF">F7725_004950</name>
</gene>
<dbReference type="InterPro" id="IPR043136">
    <property type="entry name" value="B30.2/SPRY_sf"/>
</dbReference>
<organism evidence="1 2">
    <name type="scientific">Dissostichus mawsoni</name>
    <name type="common">Antarctic cod</name>
    <dbReference type="NCBI Taxonomy" id="36200"/>
    <lineage>
        <taxon>Eukaryota</taxon>
        <taxon>Metazoa</taxon>
        <taxon>Chordata</taxon>
        <taxon>Craniata</taxon>
        <taxon>Vertebrata</taxon>
        <taxon>Euteleostomi</taxon>
        <taxon>Actinopterygii</taxon>
        <taxon>Neopterygii</taxon>
        <taxon>Teleostei</taxon>
        <taxon>Neoteleostei</taxon>
        <taxon>Acanthomorphata</taxon>
        <taxon>Eupercaria</taxon>
        <taxon>Perciformes</taxon>
        <taxon>Notothenioidei</taxon>
        <taxon>Nototheniidae</taxon>
        <taxon>Dissostichus</taxon>
    </lineage>
</organism>
<dbReference type="Proteomes" id="UP000518266">
    <property type="component" value="Unassembled WGS sequence"/>
</dbReference>
<comment type="caution">
    <text evidence="1">The sequence shown here is derived from an EMBL/GenBank/DDBJ whole genome shotgun (WGS) entry which is preliminary data.</text>
</comment>
<dbReference type="EMBL" id="JAAKFY010000023">
    <property type="protein sequence ID" value="KAF3837486.1"/>
    <property type="molecule type" value="Genomic_DNA"/>
</dbReference>
<dbReference type="AlphaFoldDB" id="A0A7J5XK74"/>
<dbReference type="SUPFAM" id="SSF49899">
    <property type="entry name" value="Concanavalin A-like lectins/glucanases"/>
    <property type="match status" value="1"/>
</dbReference>
<proteinExistence type="predicted"/>
<sequence length="63" mass="6807">MEVLEPFMVGLTYKSIGREGDDGMLGINNKSWCLVCSNEGCFVTGDGEKSVCLHIVHAPVGYV</sequence>